<dbReference type="AlphaFoldDB" id="A0A1Q2D584"/>
<proteinExistence type="predicted"/>
<dbReference type="KEGG" id="vpi:BW732_03790"/>
<dbReference type="InterPro" id="IPR010445">
    <property type="entry name" value="LapA_dom"/>
</dbReference>
<accession>A0A1Q2D584</accession>
<name>A0A1Q2D584_9ENTE</name>
<dbReference type="Proteomes" id="UP000188246">
    <property type="component" value="Chromosome"/>
</dbReference>
<dbReference type="GO" id="GO:0005886">
    <property type="term" value="C:plasma membrane"/>
    <property type="evidence" value="ECO:0007669"/>
    <property type="project" value="InterPro"/>
</dbReference>
<reference evidence="1 2" key="1">
    <citation type="journal article" date="2010" name="Int. J. Syst. Evol. Microbiol.">
        <title>Vagococcus penaei sp. nov., isolated from spoilage microbiota of cooked shrimp (Penaeus vannamei).</title>
        <authorList>
            <person name="Jaffres E."/>
            <person name="Prevost H."/>
            <person name="Rossero A."/>
            <person name="Joffraud J.J."/>
            <person name="Dousset X."/>
        </authorList>
    </citation>
    <scope>NUCLEOTIDE SEQUENCE [LARGE SCALE GENOMIC DNA]</scope>
    <source>
        <strain evidence="1 2">CD276</strain>
    </source>
</reference>
<organism evidence="1 2">
    <name type="scientific">Vagococcus penaei</name>
    <dbReference type="NCBI Taxonomy" id="633807"/>
    <lineage>
        <taxon>Bacteria</taxon>
        <taxon>Bacillati</taxon>
        <taxon>Bacillota</taxon>
        <taxon>Bacilli</taxon>
        <taxon>Lactobacillales</taxon>
        <taxon>Enterococcaceae</taxon>
        <taxon>Vagococcus</taxon>
    </lineage>
</organism>
<dbReference type="STRING" id="633807.BW732_03790"/>
<protein>
    <submittedName>
        <fullName evidence="1">Uncharacterized protein</fullName>
    </submittedName>
</protein>
<dbReference type="PANTHER" id="PTHR41335:SF1">
    <property type="entry name" value="MEMBRANE PROTEIN"/>
    <property type="match status" value="1"/>
</dbReference>
<gene>
    <name evidence="1" type="ORF">BW732_03790</name>
</gene>
<dbReference type="Pfam" id="PF06305">
    <property type="entry name" value="LapA_dom"/>
    <property type="match status" value="1"/>
</dbReference>
<dbReference type="OrthoDB" id="2990728at2"/>
<dbReference type="EMBL" id="CP019609">
    <property type="protein sequence ID" value="AQP53445.1"/>
    <property type="molecule type" value="Genomic_DNA"/>
</dbReference>
<evidence type="ECO:0000313" key="1">
    <source>
        <dbReference type="EMBL" id="AQP53445.1"/>
    </source>
</evidence>
<dbReference type="RefSeq" id="WP_077275534.1">
    <property type="nucleotide sequence ID" value="NZ_CP019609.1"/>
</dbReference>
<evidence type="ECO:0000313" key="2">
    <source>
        <dbReference type="Proteomes" id="UP000188246"/>
    </source>
</evidence>
<sequence length="132" mass="15141">MSRKFKLFLLIVVIFLLVLFSIVNAQAITINLFFTTIRIPLVVLVLGCFVVSFLVAMMLLLSTIMKKNRLLNRQSKQVEQLLADSNANFSEDAQAKINELEQTTHRQSREISDLRHKLASYILEEADENQTN</sequence>
<dbReference type="PANTHER" id="PTHR41335">
    <property type="entry name" value="MEMBRANE PROTEIN-RELATED"/>
    <property type="match status" value="1"/>
</dbReference>
<keyword evidence="2" id="KW-1185">Reference proteome</keyword>